<proteinExistence type="predicted"/>
<gene>
    <name evidence="1" type="ORF">SLEP1_g60187</name>
</gene>
<sequence>MASRVQTECVLHTFLNLLFNPLNKIFAESATERIVSMASAGSTIGGGLCFGSPSMVGLKQSRRSSGRPRRMAVVVRAEGQTINPEIRKSEEKVVDSVVITELSKPLTAYCRLVIVYF</sequence>
<name>A0AAV5MUL1_9ROSI</name>
<keyword evidence="2" id="KW-1185">Reference proteome</keyword>
<accession>A0AAV5MUL1</accession>
<protein>
    <submittedName>
        <fullName evidence="1">Uncharacterized protein</fullName>
    </submittedName>
</protein>
<reference evidence="1 2" key="1">
    <citation type="journal article" date="2021" name="Commun. Biol.">
        <title>The genome of Shorea leprosula (Dipterocarpaceae) highlights the ecological relevance of drought in aseasonal tropical rainforests.</title>
        <authorList>
            <person name="Ng K.K.S."/>
            <person name="Kobayashi M.J."/>
            <person name="Fawcett J.A."/>
            <person name="Hatakeyama M."/>
            <person name="Paape T."/>
            <person name="Ng C.H."/>
            <person name="Ang C.C."/>
            <person name="Tnah L.H."/>
            <person name="Lee C.T."/>
            <person name="Nishiyama T."/>
            <person name="Sese J."/>
            <person name="O'Brien M.J."/>
            <person name="Copetti D."/>
            <person name="Mohd Noor M.I."/>
            <person name="Ong R.C."/>
            <person name="Putra M."/>
            <person name="Sireger I.Z."/>
            <person name="Indrioko S."/>
            <person name="Kosugi Y."/>
            <person name="Izuno A."/>
            <person name="Isagi Y."/>
            <person name="Lee S.L."/>
            <person name="Shimizu K.K."/>
        </authorList>
    </citation>
    <scope>NUCLEOTIDE SEQUENCE [LARGE SCALE GENOMIC DNA]</scope>
    <source>
        <strain evidence="1">214</strain>
    </source>
</reference>
<comment type="caution">
    <text evidence="1">The sequence shown here is derived from an EMBL/GenBank/DDBJ whole genome shotgun (WGS) entry which is preliminary data.</text>
</comment>
<dbReference type="Proteomes" id="UP001054252">
    <property type="component" value="Unassembled WGS sequence"/>
</dbReference>
<organism evidence="1 2">
    <name type="scientific">Rubroshorea leprosula</name>
    <dbReference type="NCBI Taxonomy" id="152421"/>
    <lineage>
        <taxon>Eukaryota</taxon>
        <taxon>Viridiplantae</taxon>
        <taxon>Streptophyta</taxon>
        <taxon>Embryophyta</taxon>
        <taxon>Tracheophyta</taxon>
        <taxon>Spermatophyta</taxon>
        <taxon>Magnoliopsida</taxon>
        <taxon>eudicotyledons</taxon>
        <taxon>Gunneridae</taxon>
        <taxon>Pentapetalae</taxon>
        <taxon>rosids</taxon>
        <taxon>malvids</taxon>
        <taxon>Malvales</taxon>
        <taxon>Dipterocarpaceae</taxon>
        <taxon>Rubroshorea</taxon>
    </lineage>
</organism>
<evidence type="ECO:0000313" key="1">
    <source>
        <dbReference type="EMBL" id="GKV53670.1"/>
    </source>
</evidence>
<evidence type="ECO:0000313" key="2">
    <source>
        <dbReference type="Proteomes" id="UP001054252"/>
    </source>
</evidence>
<dbReference type="AlphaFoldDB" id="A0AAV5MUL1"/>
<dbReference type="EMBL" id="BPVZ01001688">
    <property type="protein sequence ID" value="GKV53670.1"/>
    <property type="molecule type" value="Genomic_DNA"/>
</dbReference>